<evidence type="ECO:0000313" key="6">
    <source>
        <dbReference type="EMBL" id="MBW9055934.1"/>
    </source>
</evidence>
<organism evidence="6 7">
    <name type="scientific">Rhizobium mesosinicum</name>
    <dbReference type="NCBI Taxonomy" id="335017"/>
    <lineage>
        <taxon>Bacteria</taxon>
        <taxon>Pseudomonadati</taxon>
        <taxon>Pseudomonadota</taxon>
        <taxon>Alphaproteobacteria</taxon>
        <taxon>Hyphomicrobiales</taxon>
        <taxon>Rhizobiaceae</taxon>
        <taxon>Rhizobium/Agrobacterium group</taxon>
        <taxon>Rhizobium</taxon>
    </lineage>
</organism>
<dbReference type="SUPFAM" id="SSF51206">
    <property type="entry name" value="cAMP-binding domain-like"/>
    <property type="match status" value="1"/>
</dbReference>
<dbReference type="Proteomes" id="UP000717752">
    <property type="component" value="Unassembled WGS sequence"/>
</dbReference>
<dbReference type="CDD" id="cd00038">
    <property type="entry name" value="CAP_ED"/>
    <property type="match status" value="1"/>
</dbReference>
<keyword evidence="7" id="KW-1185">Reference proteome</keyword>
<dbReference type="InterPro" id="IPR036388">
    <property type="entry name" value="WH-like_DNA-bd_sf"/>
</dbReference>
<dbReference type="InterPro" id="IPR018490">
    <property type="entry name" value="cNMP-bd_dom_sf"/>
</dbReference>
<evidence type="ECO:0000256" key="3">
    <source>
        <dbReference type="ARBA" id="ARBA00023163"/>
    </source>
</evidence>
<dbReference type="SMART" id="SM00419">
    <property type="entry name" value="HTH_CRP"/>
    <property type="match status" value="1"/>
</dbReference>
<dbReference type="Pfam" id="PF00027">
    <property type="entry name" value="cNMP_binding"/>
    <property type="match status" value="1"/>
</dbReference>
<dbReference type="InterPro" id="IPR014710">
    <property type="entry name" value="RmlC-like_jellyroll"/>
</dbReference>
<keyword evidence="2" id="KW-0238">DNA-binding</keyword>
<feature type="domain" description="Cyclic nucleotide-binding" evidence="4">
    <location>
        <begin position="5"/>
        <end position="131"/>
    </location>
</feature>
<reference evidence="6 7" key="1">
    <citation type="journal article" date="2021" name="MBio">
        <title>Poor Competitiveness of Bradyrhizobium in Pigeon Pea Root Colonization in Indian Soils.</title>
        <authorList>
            <person name="Chalasani D."/>
            <person name="Basu A."/>
            <person name="Pullabhotla S.V.S.R.N."/>
            <person name="Jorrin B."/>
            <person name="Neal A.L."/>
            <person name="Poole P.S."/>
            <person name="Podile A.R."/>
            <person name="Tkacz A."/>
        </authorList>
    </citation>
    <scope>NUCLEOTIDE SEQUENCE [LARGE SCALE GENOMIC DNA]</scope>
    <source>
        <strain evidence="6 7">HU56</strain>
    </source>
</reference>
<evidence type="ECO:0000256" key="2">
    <source>
        <dbReference type="ARBA" id="ARBA00023125"/>
    </source>
</evidence>
<sequence>MIEPLLLNLESHDVLSTAEIELLRAIVGRERSVAAGEDLVSEGSRPNHSTLLLDGFAARYKVLEDGTRQITALQVAGDFVDLHAFPLKVVDHGVLAISNCRIASVDHQELKAITETNPHLTRLLWLDTLVDGAVHREWIVAMGRRSKKAHIAHLICELYVRLRTVRRTNGPSFQLPLTQNAMADVLGVSLVHLNKTLQSLRKEKAFAWEGRVITILDWDKLQKIAGFDAGYLSLSIEAR</sequence>
<evidence type="ECO:0000256" key="1">
    <source>
        <dbReference type="ARBA" id="ARBA00023015"/>
    </source>
</evidence>
<dbReference type="PROSITE" id="PS51063">
    <property type="entry name" value="HTH_CRP_2"/>
    <property type="match status" value="1"/>
</dbReference>
<dbReference type="Gene3D" id="2.60.120.10">
    <property type="entry name" value="Jelly Rolls"/>
    <property type="match status" value="1"/>
</dbReference>
<dbReference type="SUPFAM" id="SSF46785">
    <property type="entry name" value="Winged helix' DNA-binding domain"/>
    <property type="match status" value="1"/>
</dbReference>
<evidence type="ECO:0000259" key="5">
    <source>
        <dbReference type="PROSITE" id="PS51063"/>
    </source>
</evidence>
<gene>
    <name evidence="6" type="ORF">JNB85_26340</name>
</gene>
<dbReference type="InterPro" id="IPR012318">
    <property type="entry name" value="HTH_CRP"/>
</dbReference>
<keyword evidence="3" id="KW-0804">Transcription</keyword>
<dbReference type="EMBL" id="JAEUAK010000013">
    <property type="protein sequence ID" value="MBW9055934.1"/>
    <property type="molecule type" value="Genomic_DNA"/>
</dbReference>
<accession>A0ABS7H172</accession>
<keyword evidence="1" id="KW-0805">Transcription regulation</keyword>
<dbReference type="InterPro" id="IPR000595">
    <property type="entry name" value="cNMP-bd_dom"/>
</dbReference>
<dbReference type="Pfam" id="PF13545">
    <property type="entry name" value="HTH_Crp_2"/>
    <property type="match status" value="1"/>
</dbReference>
<dbReference type="InterPro" id="IPR036390">
    <property type="entry name" value="WH_DNA-bd_sf"/>
</dbReference>
<protein>
    <submittedName>
        <fullName evidence="6">Crp/Fnr family transcriptional regulator</fullName>
    </submittedName>
</protein>
<dbReference type="PROSITE" id="PS50042">
    <property type="entry name" value="CNMP_BINDING_3"/>
    <property type="match status" value="1"/>
</dbReference>
<comment type="caution">
    <text evidence="6">The sequence shown here is derived from an EMBL/GenBank/DDBJ whole genome shotgun (WGS) entry which is preliminary data.</text>
</comment>
<evidence type="ECO:0000313" key="7">
    <source>
        <dbReference type="Proteomes" id="UP000717752"/>
    </source>
</evidence>
<proteinExistence type="predicted"/>
<feature type="domain" description="HTH crp-type" evidence="5">
    <location>
        <begin position="145"/>
        <end position="219"/>
    </location>
</feature>
<dbReference type="Gene3D" id="1.10.10.10">
    <property type="entry name" value="Winged helix-like DNA-binding domain superfamily/Winged helix DNA-binding domain"/>
    <property type="match status" value="1"/>
</dbReference>
<name>A0ABS7H172_9HYPH</name>
<evidence type="ECO:0000259" key="4">
    <source>
        <dbReference type="PROSITE" id="PS50042"/>
    </source>
</evidence>
<dbReference type="RefSeq" id="WP_183831046.1">
    <property type="nucleotide sequence ID" value="NZ_JAEUAK010000013.1"/>
</dbReference>